<proteinExistence type="predicted"/>
<sequence length="488" mass="52116">MAILASTACGPATSGWEHGPALSQAARVAGVTSSTWDELCGSAAKQRVDSAVCLQRAERGRVARRLARALARDRARLIAAFLEVNPEWRRVPSADDPAASVLPRLASGTRLGRGAFGCVYQPRPVWHFPHCGVAVKAVSLRRRSAARGLAHEATLLRRAHEAGPHPHVVGLHGAFLEGEHVRLALDLAAGDLQHQLWQRRGVLGRREALDLARQTASGLRHLHAAAGVAHRDLKLENLLLFGRGGGGSGGVVGRPLLKLADLGLGIHISQLTAVQDLTATERERLPADADGACREQVGSPATMAPEVRGDELCWYCPFAADAWSLGACLLALLAPRDPDEFEARAPFYPFRFADAADDEFVAYSIDCESARLSRSPPRHSPPGLGLPPGLRALPPLGSASQLDAVGARILAAPGPISRLLDRRARLHGLSVPDPPLPKKLLALFDGLLRPDPRLRSRVSDAAVSLMQLEAEAATEHESSEAVKQARCT</sequence>
<keyword evidence="2" id="KW-0547">Nucleotide-binding</keyword>
<dbReference type="SMART" id="SM00220">
    <property type="entry name" value="S_TKc"/>
    <property type="match status" value="1"/>
</dbReference>
<evidence type="ECO:0000256" key="2">
    <source>
        <dbReference type="ARBA" id="ARBA00022741"/>
    </source>
</evidence>
<evidence type="ECO:0000313" key="7">
    <source>
        <dbReference type="Proteomes" id="UP000013827"/>
    </source>
</evidence>
<dbReference type="InterPro" id="IPR050660">
    <property type="entry name" value="NEK_Ser/Thr_kinase"/>
</dbReference>
<dbReference type="SUPFAM" id="SSF56112">
    <property type="entry name" value="Protein kinase-like (PK-like)"/>
    <property type="match status" value="1"/>
</dbReference>
<evidence type="ECO:0000313" key="6">
    <source>
        <dbReference type="EnsemblProtists" id="EOD18880"/>
    </source>
</evidence>
<dbReference type="PROSITE" id="PS50011">
    <property type="entry name" value="PROTEIN_KINASE_DOM"/>
    <property type="match status" value="1"/>
</dbReference>
<dbReference type="EnsemblProtists" id="EOD18880">
    <property type="protein sequence ID" value="EOD18880"/>
    <property type="gene ID" value="EMIHUDRAFT_102362"/>
</dbReference>
<dbReference type="InterPro" id="IPR000719">
    <property type="entry name" value="Prot_kinase_dom"/>
</dbReference>
<dbReference type="PROSITE" id="PS00108">
    <property type="entry name" value="PROTEIN_KINASE_ST"/>
    <property type="match status" value="1"/>
</dbReference>
<dbReference type="Gene3D" id="1.10.510.10">
    <property type="entry name" value="Transferase(Phosphotransferase) domain 1"/>
    <property type="match status" value="1"/>
</dbReference>
<dbReference type="KEGG" id="ehx:EMIHUDRAFT_102362"/>
<reference evidence="6" key="2">
    <citation type="submission" date="2024-10" db="UniProtKB">
        <authorList>
            <consortium name="EnsemblProtists"/>
        </authorList>
    </citation>
    <scope>IDENTIFICATION</scope>
</reference>
<dbReference type="PaxDb" id="2903-EOD18880"/>
<evidence type="ECO:0000256" key="4">
    <source>
        <dbReference type="ARBA" id="ARBA00022840"/>
    </source>
</evidence>
<dbReference type="RefSeq" id="XP_005771309.1">
    <property type="nucleotide sequence ID" value="XM_005771252.1"/>
</dbReference>
<dbReference type="STRING" id="2903.R1DWI8"/>
<keyword evidence="1" id="KW-0808">Transferase</keyword>
<evidence type="ECO:0000259" key="5">
    <source>
        <dbReference type="PROSITE" id="PS50011"/>
    </source>
</evidence>
<feature type="domain" description="Protein kinase" evidence="5">
    <location>
        <begin position="105"/>
        <end position="468"/>
    </location>
</feature>
<dbReference type="CDD" id="cd00180">
    <property type="entry name" value="PKc"/>
    <property type="match status" value="1"/>
</dbReference>
<dbReference type="GeneID" id="17264427"/>
<keyword evidence="3" id="KW-0418">Kinase</keyword>
<dbReference type="InterPro" id="IPR008271">
    <property type="entry name" value="Ser/Thr_kinase_AS"/>
</dbReference>
<keyword evidence="4" id="KW-0067">ATP-binding</keyword>
<reference evidence="7" key="1">
    <citation type="journal article" date="2013" name="Nature">
        <title>Pan genome of the phytoplankton Emiliania underpins its global distribution.</title>
        <authorList>
            <person name="Read B.A."/>
            <person name="Kegel J."/>
            <person name="Klute M.J."/>
            <person name="Kuo A."/>
            <person name="Lefebvre S.C."/>
            <person name="Maumus F."/>
            <person name="Mayer C."/>
            <person name="Miller J."/>
            <person name="Monier A."/>
            <person name="Salamov A."/>
            <person name="Young J."/>
            <person name="Aguilar M."/>
            <person name="Claverie J.M."/>
            <person name="Frickenhaus S."/>
            <person name="Gonzalez K."/>
            <person name="Herman E.K."/>
            <person name="Lin Y.C."/>
            <person name="Napier J."/>
            <person name="Ogata H."/>
            <person name="Sarno A.F."/>
            <person name="Shmutz J."/>
            <person name="Schroeder D."/>
            <person name="de Vargas C."/>
            <person name="Verret F."/>
            <person name="von Dassow P."/>
            <person name="Valentin K."/>
            <person name="Van de Peer Y."/>
            <person name="Wheeler G."/>
            <person name="Dacks J.B."/>
            <person name="Delwiche C.F."/>
            <person name="Dyhrman S.T."/>
            <person name="Glockner G."/>
            <person name="John U."/>
            <person name="Richards T."/>
            <person name="Worden A.Z."/>
            <person name="Zhang X."/>
            <person name="Grigoriev I.V."/>
            <person name="Allen A.E."/>
            <person name="Bidle K."/>
            <person name="Borodovsky M."/>
            <person name="Bowler C."/>
            <person name="Brownlee C."/>
            <person name="Cock J.M."/>
            <person name="Elias M."/>
            <person name="Gladyshev V.N."/>
            <person name="Groth M."/>
            <person name="Guda C."/>
            <person name="Hadaegh A."/>
            <person name="Iglesias-Rodriguez M.D."/>
            <person name="Jenkins J."/>
            <person name="Jones B.M."/>
            <person name="Lawson T."/>
            <person name="Leese F."/>
            <person name="Lindquist E."/>
            <person name="Lobanov A."/>
            <person name="Lomsadze A."/>
            <person name="Malik S.B."/>
            <person name="Marsh M.E."/>
            <person name="Mackinder L."/>
            <person name="Mock T."/>
            <person name="Mueller-Roeber B."/>
            <person name="Pagarete A."/>
            <person name="Parker M."/>
            <person name="Probert I."/>
            <person name="Quesneville H."/>
            <person name="Raines C."/>
            <person name="Rensing S.A."/>
            <person name="Riano-Pachon D.M."/>
            <person name="Richier S."/>
            <person name="Rokitta S."/>
            <person name="Shiraiwa Y."/>
            <person name="Soanes D.M."/>
            <person name="van der Giezen M."/>
            <person name="Wahlund T.M."/>
            <person name="Williams B."/>
            <person name="Wilson W."/>
            <person name="Wolfe G."/>
            <person name="Wurch L.L."/>
        </authorList>
    </citation>
    <scope>NUCLEOTIDE SEQUENCE</scope>
</reference>
<dbReference type="PROSITE" id="PS50096">
    <property type="entry name" value="IQ"/>
    <property type="match status" value="1"/>
</dbReference>
<dbReference type="PANTHER" id="PTHR43671:SF85">
    <property type="entry name" value="KINASE, PUTATIVE-RELATED"/>
    <property type="match status" value="1"/>
</dbReference>
<name>A0A0D3J5U5_EMIH1</name>
<organism evidence="6 7">
    <name type="scientific">Emiliania huxleyi (strain CCMP1516)</name>
    <dbReference type="NCBI Taxonomy" id="280463"/>
    <lineage>
        <taxon>Eukaryota</taxon>
        <taxon>Haptista</taxon>
        <taxon>Haptophyta</taxon>
        <taxon>Prymnesiophyceae</taxon>
        <taxon>Isochrysidales</taxon>
        <taxon>Noelaerhabdaceae</taxon>
        <taxon>Emiliania</taxon>
    </lineage>
</organism>
<evidence type="ECO:0000256" key="1">
    <source>
        <dbReference type="ARBA" id="ARBA00022679"/>
    </source>
</evidence>
<accession>A0A0D3J5U5</accession>
<dbReference type="HOGENOM" id="CLU_693430_0_0_1"/>
<dbReference type="GO" id="GO:0004674">
    <property type="term" value="F:protein serine/threonine kinase activity"/>
    <property type="evidence" value="ECO:0007669"/>
    <property type="project" value="TreeGrafter"/>
</dbReference>
<dbReference type="eggNOG" id="KOG0032">
    <property type="taxonomic scope" value="Eukaryota"/>
</dbReference>
<dbReference type="GO" id="GO:0005524">
    <property type="term" value="F:ATP binding"/>
    <property type="evidence" value="ECO:0007669"/>
    <property type="project" value="UniProtKB-KW"/>
</dbReference>
<protein>
    <recommendedName>
        <fullName evidence="5">Protein kinase domain-containing protein</fullName>
    </recommendedName>
</protein>
<dbReference type="InterPro" id="IPR011009">
    <property type="entry name" value="Kinase-like_dom_sf"/>
</dbReference>
<dbReference type="AlphaFoldDB" id="A0A0D3J5U5"/>
<dbReference type="PANTHER" id="PTHR43671">
    <property type="entry name" value="SERINE/THREONINE-PROTEIN KINASE NEK"/>
    <property type="match status" value="1"/>
</dbReference>
<evidence type="ECO:0000256" key="3">
    <source>
        <dbReference type="ARBA" id="ARBA00022777"/>
    </source>
</evidence>
<dbReference type="Pfam" id="PF00069">
    <property type="entry name" value="Pkinase"/>
    <property type="match status" value="1"/>
</dbReference>
<keyword evidence="7" id="KW-1185">Reference proteome</keyword>
<dbReference type="Proteomes" id="UP000013827">
    <property type="component" value="Unassembled WGS sequence"/>
</dbReference>